<evidence type="ECO:0000313" key="2">
    <source>
        <dbReference type="Proteomes" id="UP001437256"/>
    </source>
</evidence>
<accession>A0ABR2Z7A3</accession>
<dbReference type="Proteomes" id="UP001437256">
    <property type="component" value="Unassembled WGS sequence"/>
</dbReference>
<sequence>MTTDNPYPLTHTKKSILPEELFSIDAHSVLEPGEEVILPGYISVSASDHEMMKEIALQKTLFQQKKSAEAAKARAAKRALKVGKGKQVKTLRYKDGELSH</sequence>
<keyword evidence="2" id="KW-1185">Reference proteome</keyword>
<organism evidence="1 2">
    <name type="scientific">Marasmius tenuissimus</name>
    <dbReference type="NCBI Taxonomy" id="585030"/>
    <lineage>
        <taxon>Eukaryota</taxon>
        <taxon>Fungi</taxon>
        <taxon>Dikarya</taxon>
        <taxon>Basidiomycota</taxon>
        <taxon>Agaricomycotina</taxon>
        <taxon>Agaricomycetes</taxon>
        <taxon>Agaricomycetidae</taxon>
        <taxon>Agaricales</taxon>
        <taxon>Marasmiineae</taxon>
        <taxon>Marasmiaceae</taxon>
        <taxon>Marasmius</taxon>
    </lineage>
</organism>
<gene>
    <name evidence="1" type="ORF">AAF712_015811</name>
</gene>
<reference evidence="1 2" key="1">
    <citation type="submission" date="2024-05" db="EMBL/GenBank/DDBJ databases">
        <title>A draft genome resource for the thread blight pathogen Marasmius tenuissimus strain MS-2.</title>
        <authorList>
            <person name="Yulfo-Soto G.E."/>
            <person name="Baruah I.K."/>
            <person name="Amoako-Attah I."/>
            <person name="Bukari Y."/>
            <person name="Meinhardt L.W."/>
            <person name="Bailey B.A."/>
            <person name="Cohen S.P."/>
        </authorList>
    </citation>
    <scope>NUCLEOTIDE SEQUENCE [LARGE SCALE GENOMIC DNA]</scope>
    <source>
        <strain evidence="1 2">MS-2</strain>
    </source>
</reference>
<name>A0ABR2Z7A3_9AGAR</name>
<protein>
    <submittedName>
        <fullName evidence="1">Uncharacterized protein</fullName>
    </submittedName>
</protein>
<comment type="caution">
    <text evidence="1">The sequence shown here is derived from an EMBL/GenBank/DDBJ whole genome shotgun (WGS) entry which is preliminary data.</text>
</comment>
<evidence type="ECO:0000313" key="1">
    <source>
        <dbReference type="EMBL" id="KAL0057546.1"/>
    </source>
</evidence>
<proteinExistence type="predicted"/>
<dbReference type="EMBL" id="JBBXMP010000500">
    <property type="protein sequence ID" value="KAL0057546.1"/>
    <property type="molecule type" value="Genomic_DNA"/>
</dbReference>